<dbReference type="AlphaFoldDB" id="A0A6N1VEP0"/>
<gene>
    <name evidence="2" type="ORF">HTY61_13600</name>
</gene>
<feature type="transmembrane region" description="Helical" evidence="1">
    <location>
        <begin position="53"/>
        <end position="76"/>
    </location>
</feature>
<feature type="transmembrane region" description="Helical" evidence="1">
    <location>
        <begin position="27"/>
        <end position="47"/>
    </location>
</feature>
<name>A0A6N1VEP0_9HYPH</name>
<dbReference type="Proteomes" id="UP000509367">
    <property type="component" value="Chromosome"/>
</dbReference>
<keyword evidence="1" id="KW-1133">Transmembrane helix</keyword>
<keyword evidence="1" id="KW-0472">Membrane</keyword>
<evidence type="ECO:0000313" key="2">
    <source>
        <dbReference type="EMBL" id="QKV19420.1"/>
    </source>
</evidence>
<feature type="transmembrane region" description="Helical" evidence="1">
    <location>
        <begin position="88"/>
        <end position="110"/>
    </location>
</feature>
<proteinExistence type="predicted"/>
<dbReference type="RefSeq" id="WP_175277312.1">
    <property type="nucleotide sequence ID" value="NZ_CP054836.1"/>
</dbReference>
<dbReference type="Pfam" id="PF05656">
    <property type="entry name" value="DUF805"/>
    <property type="match status" value="1"/>
</dbReference>
<dbReference type="GO" id="GO:0005886">
    <property type="term" value="C:plasma membrane"/>
    <property type="evidence" value="ECO:0007669"/>
    <property type="project" value="TreeGrafter"/>
</dbReference>
<dbReference type="InterPro" id="IPR008523">
    <property type="entry name" value="DUF805"/>
</dbReference>
<dbReference type="PANTHER" id="PTHR34980">
    <property type="entry name" value="INNER MEMBRANE PROTEIN-RELATED-RELATED"/>
    <property type="match status" value="1"/>
</dbReference>
<evidence type="ECO:0000256" key="1">
    <source>
        <dbReference type="SAM" id="Phobius"/>
    </source>
</evidence>
<dbReference type="PANTHER" id="PTHR34980:SF3">
    <property type="entry name" value="BLR8105 PROTEIN"/>
    <property type="match status" value="1"/>
</dbReference>
<dbReference type="EMBL" id="CP054836">
    <property type="protein sequence ID" value="QKV19420.1"/>
    <property type="molecule type" value="Genomic_DNA"/>
</dbReference>
<evidence type="ECO:0000313" key="3">
    <source>
        <dbReference type="Proteomes" id="UP000509367"/>
    </source>
</evidence>
<protein>
    <submittedName>
        <fullName evidence="2">DUF805 domain-containing protein</fullName>
    </submittedName>
</protein>
<organism evidence="2 3">
    <name type="scientific">Oricola thermophila</name>
    <dbReference type="NCBI Taxonomy" id="2742145"/>
    <lineage>
        <taxon>Bacteria</taxon>
        <taxon>Pseudomonadati</taxon>
        <taxon>Pseudomonadota</taxon>
        <taxon>Alphaproteobacteria</taxon>
        <taxon>Hyphomicrobiales</taxon>
        <taxon>Ahrensiaceae</taxon>
        <taxon>Oricola</taxon>
    </lineage>
</organism>
<accession>A0A6N1VEP0</accession>
<dbReference type="KEGG" id="orm:HTY61_13600"/>
<reference evidence="2 3" key="1">
    <citation type="submission" date="2020-06" db="EMBL/GenBank/DDBJ databases">
        <title>Oricola thermophila sp. nov. isolated from a tidal sediments.</title>
        <authorList>
            <person name="Kwon K.K."/>
            <person name="Yang S.-H."/>
            <person name="Park M.-J."/>
        </authorList>
    </citation>
    <scope>NUCLEOTIDE SEQUENCE [LARGE SCALE GENOMIC DNA]</scope>
    <source>
        <strain evidence="2 3">MEBiC13590</strain>
    </source>
</reference>
<sequence>MKAVPDHPLTVKWVLFGFKGRISRKSFWLAALLMILIHAAILSHVLTLPNNSAALALWVLLMAVAWLATAWVLLALSVKRLHDLGMPGILSICLLIPPITYIGFLLLAFLPSKQETNQHGPPPFPKP</sequence>
<keyword evidence="1" id="KW-0812">Transmembrane</keyword>
<keyword evidence="3" id="KW-1185">Reference proteome</keyword>